<evidence type="ECO:0000256" key="8">
    <source>
        <dbReference type="SAM" id="Phobius"/>
    </source>
</evidence>
<dbReference type="Pfam" id="PF00083">
    <property type="entry name" value="Sugar_tr"/>
    <property type="match status" value="1"/>
</dbReference>
<reference evidence="10 11" key="1">
    <citation type="journal article" date="2018" name="Front. Microbiol.">
        <title>Genome-Wide Analysis of Corynespora cassiicola Leaf Fall Disease Putative Effectors.</title>
        <authorList>
            <person name="Lopez D."/>
            <person name="Ribeiro S."/>
            <person name="Label P."/>
            <person name="Fumanal B."/>
            <person name="Venisse J.S."/>
            <person name="Kohler A."/>
            <person name="de Oliveira R.R."/>
            <person name="Labutti K."/>
            <person name="Lipzen A."/>
            <person name="Lail K."/>
            <person name="Bauer D."/>
            <person name="Ohm R.A."/>
            <person name="Barry K.W."/>
            <person name="Spatafora J."/>
            <person name="Grigoriev I.V."/>
            <person name="Martin F.M."/>
            <person name="Pujade-Renaud V."/>
        </authorList>
    </citation>
    <scope>NUCLEOTIDE SEQUENCE [LARGE SCALE GENOMIC DNA]</scope>
    <source>
        <strain evidence="10 11">Philippines</strain>
    </source>
</reference>
<evidence type="ECO:0000313" key="10">
    <source>
        <dbReference type="EMBL" id="PSN64872.1"/>
    </source>
</evidence>
<feature type="transmembrane region" description="Helical" evidence="8">
    <location>
        <begin position="214"/>
        <end position="237"/>
    </location>
</feature>
<keyword evidence="4 8" id="KW-0812">Transmembrane</keyword>
<keyword evidence="3 7" id="KW-0813">Transport</keyword>
<dbReference type="PROSITE" id="PS50850">
    <property type="entry name" value="MFS"/>
    <property type="match status" value="1"/>
</dbReference>
<feature type="transmembrane region" description="Helical" evidence="8">
    <location>
        <begin position="452"/>
        <end position="471"/>
    </location>
</feature>
<dbReference type="InterPro" id="IPR003663">
    <property type="entry name" value="Sugar/inositol_transpt"/>
</dbReference>
<dbReference type="PANTHER" id="PTHR48022:SF14">
    <property type="entry name" value="MAJOR FACILITATOR SUPERFAMILY (MFS) PROFILE DOMAIN-CONTAINING PROTEIN-RELATED"/>
    <property type="match status" value="1"/>
</dbReference>
<dbReference type="SUPFAM" id="SSF103473">
    <property type="entry name" value="MFS general substrate transporter"/>
    <property type="match status" value="1"/>
</dbReference>
<proteinExistence type="inferred from homology"/>
<dbReference type="NCBIfam" id="TIGR00879">
    <property type="entry name" value="SP"/>
    <property type="match status" value="1"/>
</dbReference>
<feature type="domain" description="Major facilitator superfamily (MFS) profile" evidence="9">
    <location>
        <begin position="50"/>
        <end position="505"/>
    </location>
</feature>
<dbReference type="InterPro" id="IPR050360">
    <property type="entry name" value="MFS_Sugar_Transporters"/>
</dbReference>
<keyword evidence="6 8" id="KW-0472">Membrane</keyword>
<protein>
    <submittedName>
        <fullName evidence="10">General substrate transporter</fullName>
    </submittedName>
</protein>
<evidence type="ECO:0000256" key="3">
    <source>
        <dbReference type="ARBA" id="ARBA00022448"/>
    </source>
</evidence>
<name>A0A2T2NHG3_CORCC</name>
<dbReference type="InterPro" id="IPR005829">
    <property type="entry name" value="Sugar_transporter_CS"/>
</dbReference>
<feature type="transmembrane region" description="Helical" evidence="8">
    <location>
        <begin position="352"/>
        <end position="373"/>
    </location>
</feature>
<evidence type="ECO:0000256" key="6">
    <source>
        <dbReference type="ARBA" id="ARBA00023136"/>
    </source>
</evidence>
<dbReference type="PRINTS" id="PR00171">
    <property type="entry name" value="SUGRTRNSPORT"/>
</dbReference>
<evidence type="ECO:0000256" key="5">
    <source>
        <dbReference type="ARBA" id="ARBA00022989"/>
    </source>
</evidence>
<accession>A0A2T2NHG3</accession>
<dbReference type="Proteomes" id="UP000240883">
    <property type="component" value="Unassembled WGS sequence"/>
</dbReference>
<dbReference type="InterPro" id="IPR036259">
    <property type="entry name" value="MFS_trans_sf"/>
</dbReference>
<keyword evidence="5 8" id="KW-1133">Transmembrane helix</keyword>
<feature type="transmembrane region" description="Helical" evidence="8">
    <location>
        <begin position="316"/>
        <end position="337"/>
    </location>
</feature>
<evidence type="ECO:0000259" key="9">
    <source>
        <dbReference type="PROSITE" id="PS50850"/>
    </source>
</evidence>
<feature type="transmembrane region" description="Helical" evidence="8">
    <location>
        <begin position="412"/>
        <end position="431"/>
    </location>
</feature>
<feature type="transmembrane region" description="Helical" evidence="8">
    <location>
        <begin position="124"/>
        <end position="143"/>
    </location>
</feature>
<dbReference type="InterPro" id="IPR005828">
    <property type="entry name" value="MFS_sugar_transport-like"/>
</dbReference>
<feature type="transmembrane region" description="Helical" evidence="8">
    <location>
        <begin position="149"/>
        <end position="171"/>
    </location>
</feature>
<gene>
    <name evidence="10" type="ORF">BS50DRAFT_526806</name>
</gene>
<evidence type="ECO:0000313" key="11">
    <source>
        <dbReference type="Proteomes" id="UP000240883"/>
    </source>
</evidence>
<feature type="transmembrane region" description="Helical" evidence="8">
    <location>
        <begin position="380"/>
        <end position="400"/>
    </location>
</feature>
<dbReference type="GO" id="GO:0005351">
    <property type="term" value="F:carbohydrate:proton symporter activity"/>
    <property type="evidence" value="ECO:0007669"/>
    <property type="project" value="TreeGrafter"/>
</dbReference>
<evidence type="ECO:0000256" key="7">
    <source>
        <dbReference type="RuleBase" id="RU003346"/>
    </source>
</evidence>
<dbReference type="PROSITE" id="PS00216">
    <property type="entry name" value="SUGAR_TRANSPORT_1"/>
    <property type="match status" value="1"/>
</dbReference>
<dbReference type="InterPro" id="IPR020846">
    <property type="entry name" value="MFS_dom"/>
</dbReference>
<comment type="similarity">
    <text evidence="2 7">Belongs to the major facilitator superfamily. Sugar transporter (TC 2.A.1.1) family.</text>
</comment>
<dbReference type="GO" id="GO:0016020">
    <property type="term" value="C:membrane"/>
    <property type="evidence" value="ECO:0007669"/>
    <property type="project" value="UniProtKB-SubCell"/>
</dbReference>
<feature type="transmembrane region" description="Helical" evidence="8">
    <location>
        <begin position="93"/>
        <end position="117"/>
    </location>
</feature>
<feature type="transmembrane region" description="Helical" evidence="8">
    <location>
        <begin position="183"/>
        <end position="202"/>
    </location>
</feature>
<comment type="subcellular location">
    <subcellularLocation>
        <location evidence="1">Membrane</location>
        <topology evidence="1">Multi-pass membrane protein</topology>
    </subcellularLocation>
</comment>
<dbReference type="EMBL" id="KZ678137">
    <property type="protein sequence ID" value="PSN64872.1"/>
    <property type="molecule type" value="Genomic_DNA"/>
</dbReference>
<dbReference type="FunFam" id="1.20.1250.20:FF:000026">
    <property type="entry name" value="MFS quinate transporter QutD"/>
    <property type="match status" value="1"/>
</dbReference>
<organism evidence="10 11">
    <name type="scientific">Corynespora cassiicola Philippines</name>
    <dbReference type="NCBI Taxonomy" id="1448308"/>
    <lineage>
        <taxon>Eukaryota</taxon>
        <taxon>Fungi</taxon>
        <taxon>Dikarya</taxon>
        <taxon>Ascomycota</taxon>
        <taxon>Pezizomycotina</taxon>
        <taxon>Dothideomycetes</taxon>
        <taxon>Pleosporomycetidae</taxon>
        <taxon>Pleosporales</taxon>
        <taxon>Corynesporascaceae</taxon>
        <taxon>Corynespora</taxon>
    </lineage>
</organism>
<feature type="transmembrane region" description="Helical" evidence="8">
    <location>
        <begin position="46"/>
        <end position="73"/>
    </location>
</feature>
<dbReference type="Gene3D" id="1.20.1250.20">
    <property type="entry name" value="MFS general substrate transporter like domains"/>
    <property type="match status" value="1"/>
</dbReference>
<dbReference type="PANTHER" id="PTHR48022">
    <property type="entry name" value="PLASTIDIC GLUCOSE TRANSPORTER 4"/>
    <property type="match status" value="1"/>
</dbReference>
<sequence>MKAKHTVESSTVHKEYASEQQNHTAAFQEAINYDNSGPSGIFRSPYVFGAALLASFGGFSFGYDQGVISLILVMPKFHETFPETAPGHPRYGFNVGFMTGMLELGAFIGCIFFPYLADRVSRKWGLTVATFFFCVGAVIQTAAHNYGTLVAGRTIGGIGVGTLAMGAPLYISEIAPPNLRGSLLVLEAISIVIGAIVAYWITYGTRVIAGEWAFRLPFLLQMLPALIVGGGIHFFPFSPRWLAMRDRYEDSLQSLSKLRRLPTSHEQVQMEWKGILAEVQFQREVVRREHPNANAMTSELLQWIDLFRPKYLRRTLIAIAIPFFQQFSGINAFVYYAPTFFAALGQGYETSLILSGMVNICQLVAGIPTFLYLDKMGRRKLAIAGGFAMGIPHIIMAGIVGKFSSNWEAHQAMGWLGVALVYIYVLCYASSYGPLAWTLPAEVFPNSKRAKGVGLATATIWLANFIIGVIVPEMLIKLGWGTYLFFGCFCFAAGIFSWFFVPETSGRSLEQLAAVFGDDIAEEEALKTENANDLVLSGPEGLFEKV</sequence>
<evidence type="ECO:0000256" key="1">
    <source>
        <dbReference type="ARBA" id="ARBA00004141"/>
    </source>
</evidence>
<keyword evidence="11" id="KW-1185">Reference proteome</keyword>
<feature type="transmembrane region" description="Helical" evidence="8">
    <location>
        <begin position="483"/>
        <end position="501"/>
    </location>
</feature>
<dbReference type="PROSITE" id="PS00217">
    <property type="entry name" value="SUGAR_TRANSPORT_2"/>
    <property type="match status" value="1"/>
</dbReference>
<evidence type="ECO:0000256" key="2">
    <source>
        <dbReference type="ARBA" id="ARBA00010992"/>
    </source>
</evidence>
<evidence type="ECO:0000256" key="4">
    <source>
        <dbReference type="ARBA" id="ARBA00022692"/>
    </source>
</evidence>
<dbReference type="OrthoDB" id="8120565at2759"/>
<dbReference type="AlphaFoldDB" id="A0A2T2NHG3"/>